<name>A0A1U7NQR8_9FIRM</name>
<proteinExistence type="predicted"/>
<accession>A0A1U7NQR8</accession>
<feature type="transmembrane region" description="Helical" evidence="1">
    <location>
        <begin position="125"/>
        <end position="150"/>
    </location>
</feature>
<protein>
    <recommendedName>
        <fullName evidence="4">Cytochrome B</fullName>
    </recommendedName>
</protein>
<keyword evidence="1" id="KW-1133">Transmembrane helix</keyword>
<reference evidence="2 3" key="1">
    <citation type="submission" date="2016-11" db="EMBL/GenBank/DDBJ databases">
        <title>Description of two novel members of the family Erysipelotrichaceae: Ileibacterium lipovorans gen. nov., sp. nov. and Dubosiella newyorkensis, gen. nov., sp. nov.</title>
        <authorList>
            <person name="Cox L.M."/>
            <person name="Sohn J."/>
            <person name="Tyrrell K.L."/>
            <person name="Citron D.M."/>
            <person name="Lawson P.A."/>
            <person name="Patel N.B."/>
            <person name="Iizumi T."/>
            <person name="Perez-Perez G.I."/>
            <person name="Goldstein E.J."/>
            <person name="Blaser M.J."/>
        </authorList>
    </citation>
    <scope>NUCLEOTIDE SEQUENCE [LARGE SCALE GENOMIC DNA]</scope>
    <source>
        <strain evidence="2 3">NYU-BL-A4</strain>
    </source>
</reference>
<feature type="transmembrane region" description="Helical" evidence="1">
    <location>
        <begin position="68"/>
        <end position="86"/>
    </location>
</feature>
<sequence>MKTREVIYSAFIGSILYLLFVLFSNILYVEMLTFTLVVFSLSFPIYTVVYGALLFGMLQILLNGLLPWNVMYLCIYPLYALITYVFKNILENHPLRIAFYGMFLSFLMGQLMELPFLFFSKTITIAYILLGLKTSIIQSLITFLEFLFLFDPVKRILIQIRKESL</sequence>
<evidence type="ECO:0008006" key="4">
    <source>
        <dbReference type="Google" id="ProtNLM"/>
    </source>
</evidence>
<evidence type="ECO:0000313" key="2">
    <source>
        <dbReference type="EMBL" id="OLU47984.1"/>
    </source>
</evidence>
<feature type="transmembrane region" description="Helical" evidence="1">
    <location>
        <begin position="98"/>
        <end position="119"/>
    </location>
</feature>
<keyword evidence="3" id="KW-1185">Reference proteome</keyword>
<dbReference type="EMBL" id="MPKA01000021">
    <property type="protein sequence ID" value="OLU47984.1"/>
    <property type="molecule type" value="Genomic_DNA"/>
</dbReference>
<feature type="transmembrane region" description="Helical" evidence="1">
    <location>
        <begin position="36"/>
        <end position="62"/>
    </location>
</feature>
<dbReference type="STRING" id="1862672.BO225_00675"/>
<evidence type="ECO:0000256" key="1">
    <source>
        <dbReference type="SAM" id="Phobius"/>
    </source>
</evidence>
<organism evidence="2 3">
    <name type="scientific">Dubosiella newyorkensis</name>
    <dbReference type="NCBI Taxonomy" id="1862672"/>
    <lineage>
        <taxon>Bacteria</taxon>
        <taxon>Bacillati</taxon>
        <taxon>Bacillota</taxon>
        <taxon>Erysipelotrichia</taxon>
        <taxon>Erysipelotrichales</taxon>
        <taxon>Erysipelotrichaceae</taxon>
        <taxon>Dubosiella</taxon>
    </lineage>
</organism>
<keyword evidence="1" id="KW-0812">Transmembrane</keyword>
<gene>
    <name evidence="2" type="ORF">BO225_00675</name>
</gene>
<comment type="caution">
    <text evidence="2">The sequence shown here is derived from an EMBL/GenBank/DDBJ whole genome shotgun (WGS) entry which is preliminary data.</text>
</comment>
<feature type="transmembrane region" description="Helical" evidence="1">
    <location>
        <begin position="6"/>
        <end position="29"/>
    </location>
</feature>
<evidence type="ECO:0000313" key="3">
    <source>
        <dbReference type="Proteomes" id="UP000186705"/>
    </source>
</evidence>
<keyword evidence="1" id="KW-0472">Membrane</keyword>
<dbReference type="AlphaFoldDB" id="A0A1U7NQR8"/>
<dbReference type="Proteomes" id="UP000186705">
    <property type="component" value="Unassembled WGS sequence"/>
</dbReference>